<feature type="compositionally biased region" description="Low complexity" evidence="1">
    <location>
        <begin position="648"/>
        <end position="665"/>
    </location>
</feature>
<feature type="compositionally biased region" description="Low complexity" evidence="1">
    <location>
        <begin position="439"/>
        <end position="459"/>
    </location>
</feature>
<feature type="region of interest" description="Disordered" evidence="1">
    <location>
        <begin position="39"/>
        <end position="228"/>
    </location>
</feature>
<dbReference type="AlphaFoldDB" id="A0AA40EVI4"/>
<protein>
    <submittedName>
        <fullName evidence="2">Uncharacterized protein</fullName>
    </submittedName>
</protein>
<comment type="caution">
    <text evidence="2">The sequence shown here is derived from an EMBL/GenBank/DDBJ whole genome shotgun (WGS) entry which is preliminary data.</text>
</comment>
<feature type="compositionally biased region" description="Polar residues" evidence="1">
    <location>
        <begin position="590"/>
        <end position="602"/>
    </location>
</feature>
<feature type="compositionally biased region" description="Basic and acidic residues" evidence="1">
    <location>
        <begin position="928"/>
        <end position="937"/>
    </location>
</feature>
<feature type="compositionally biased region" description="Polar residues" evidence="1">
    <location>
        <begin position="166"/>
        <end position="176"/>
    </location>
</feature>
<gene>
    <name evidence="2" type="ORF">B0T18DRAFT_145980</name>
</gene>
<dbReference type="EMBL" id="JAUKUD010000004">
    <property type="protein sequence ID" value="KAK0746214.1"/>
    <property type="molecule type" value="Genomic_DNA"/>
</dbReference>
<accession>A0AA40EVI4</accession>
<feature type="compositionally biased region" description="Low complexity" evidence="1">
    <location>
        <begin position="974"/>
        <end position="988"/>
    </location>
</feature>
<feature type="region of interest" description="Disordered" evidence="1">
    <location>
        <begin position="1"/>
        <end position="20"/>
    </location>
</feature>
<name>A0AA40EVI4_9PEZI</name>
<feature type="compositionally biased region" description="Polar residues" evidence="1">
    <location>
        <begin position="310"/>
        <end position="323"/>
    </location>
</feature>
<feature type="region of interest" description="Disordered" evidence="1">
    <location>
        <begin position="630"/>
        <end position="891"/>
    </location>
</feature>
<evidence type="ECO:0000256" key="1">
    <source>
        <dbReference type="SAM" id="MobiDB-lite"/>
    </source>
</evidence>
<feature type="compositionally biased region" description="Basic and acidic residues" evidence="1">
    <location>
        <begin position="480"/>
        <end position="496"/>
    </location>
</feature>
<proteinExistence type="predicted"/>
<feature type="compositionally biased region" description="Pro residues" evidence="1">
    <location>
        <begin position="61"/>
        <end position="73"/>
    </location>
</feature>
<organism evidence="2 3">
    <name type="scientific">Schizothecium vesticola</name>
    <dbReference type="NCBI Taxonomy" id="314040"/>
    <lineage>
        <taxon>Eukaryota</taxon>
        <taxon>Fungi</taxon>
        <taxon>Dikarya</taxon>
        <taxon>Ascomycota</taxon>
        <taxon>Pezizomycotina</taxon>
        <taxon>Sordariomycetes</taxon>
        <taxon>Sordariomycetidae</taxon>
        <taxon>Sordariales</taxon>
        <taxon>Schizotheciaceae</taxon>
        <taxon>Schizothecium</taxon>
    </lineage>
</organism>
<feature type="compositionally biased region" description="Low complexity" evidence="1">
    <location>
        <begin position="1034"/>
        <end position="1049"/>
    </location>
</feature>
<feature type="region of interest" description="Disordered" evidence="1">
    <location>
        <begin position="907"/>
        <end position="937"/>
    </location>
</feature>
<feature type="compositionally biased region" description="Basic and acidic residues" evidence="1">
    <location>
        <begin position="135"/>
        <end position="145"/>
    </location>
</feature>
<reference evidence="2" key="1">
    <citation type="submission" date="2023-06" db="EMBL/GenBank/DDBJ databases">
        <title>Genome-scale phylogeny and comparative genomics of the fungal order Sordariales.</title>
        <authorList>
            <consortium name="Lawrence Berkeley National Laboratory"/>
            <person name="Hensen N."/>
            <person name="Bonometti L."/>
            <person name="Westerberg I."/>
            <person name="Brannstrom I.O."/>
            <person name="Guillou S."/>
            <person name="Cros-Aarteil S."/>
            <person name="Calhoun S."/>
            <person name="Haridas S."/>
            <person name="Kuo A."/>
            <person name="Mondo S."/>
            <person name="Pangilinan J."/>
            <person name="Riley R."/>
            <person name="LaButti K."/>
            <person name="Andreopoulos B."/>
            <person name="Lipzen A."/>
            <person name="Chen C."/>
            <person name="Yanf M."/>
            <person name="Daum C."/>
            <person name="Ng V."/>
            <person name="Clum A."/>
            <person name="Steindorff A."/>
            <person name="Ohm R."/>
            <person name="Martin F."/>
            <person name="Silar P."/>
            <person name="Natvig D."/>
            <person name="Lalanne C."/>
            <person name="Gautier V."/>
            <person name="Ament-velasquez S.L."/>
            <person name="Kruys A."/>
            <person name="Hutchinson M.I."/>
            <person name="Powell A.J."/>
            <person name="Barry K."/>
            <person name="Miller A.N."/>
            <person name="Grigoriev I.V."/>
            <person name="Debuchy R."/>
            <person name="Gladieux P."/>
            <person name="Thoren M.H."/>
            <person name="Johannesson H."/>
        </authorList>
    </citation>
    <scope>NUCLEOTIDE SEQUENCE</scope>
    <source>
        <strain evidence="2">SMH3187-1</strain>
    </source>
</reference>
<evidence type="ECO:0000313" key="3">
    <source>
        <dbReference type="Proteomes" id="UP001172155"/>
    </source>
</evidence>
<feature type="compositionally biased region" description="Polar residues" evidence="1">
    <location>
        <begin position="778"/>
        <end position="790"/>
    </location>
</feature>
<sequence length="1185" mass="127399">MEGMSMMFSPYGDGPLPPTAMAELERKLKANKQTRNFLKMLDLEKKPKVDQVQSAPVSVPASPPPPPPPPPAKPLDTGSLQARRAESAFQQQNSQMPSASRRSVLVPPLSLAIPPSPGGQRGVRTQQPGDVNAKGSERADERETETSANSLHKHVKFLAPDEGEMSDQSSICQSPSWEGYGQRKKDKKEAERKKKEKELAEKEARANKRRNGARLSKSPPPPLPDRKLIVPGLTYADRSMSDPMLISSHLHPSRQTEQLQGDFGRTCSADNLQQLQQHQPDMAEVLSDYNSNGQPFVGGVKLERERETTMHSQYSFPYSQYSGHTDADRSPQAQHSPPLDGSMPAGYPSMKQDGRQGFPPSASRTPMLRQMPPPPARERSNSLLQGATKMFKGRDGKSQGDGDSDRGRHRDGYVQNSREQSTERSMAEIVYDQLINNGSIQSSSTRSSSRHTQNTRRSSFSQEAKSVAMKLAGMVTGPSSKDDSSRGNRASVHRDYFGYPDSKPEAPGALGTATFPSRPQDNWRGLSVDEPLSPYAGEFRDVYAAQDRPATSQSSGSSSNPSVAGSVSGSHHRQARRAREAAPPPPNIPTGRQPSSNTSGSVMNGHGDFAGPILGKAVTSLRSDYMAKAGASIPRPDSATVPLDGCDTTPRATMKPPAKPTKPTAVDTAVGRASEGSSSSSAYEDGSPVSSPVTTPDTSRPQSSRGVPFTVGEIVKGMSESPGGYDDESTLRQLSDQSSEASTSSTPRLLKSGEHHGADEEEEEGWSGTAAPVDTDDAQSFTTSFSNLDNIENIDGNLVSASTSSRPPAETQETRFRNLAETLQRPAELSLRHGSSAKSSVDPPITIPPRSKRRGTGSSHSPSSPDLPLREERQALGPGSEEPSNDIINPDLFTVADHAELEQLYDEEKGALKREKAKRRQRQVLSRSPDEASIHEHDRDLAYGDTFSSLGVNSSTFIVPDIPRSPYHSNFPGSSRAPSSTSRASSRAGVSPPSPGLSRFPRATSPPQHPPPPSPGLSGAHRSGPGPNAPWRPPSSASTRSSASGGRTANAMPPVSILKHPARATLDTPQPASSASSRASMLSALPKHMQVQSGVSTRPPGMTPESRMTPIAKMFVECCGCKFYHDMPSKLYECMAKPDAVVEDRMLGISGAITTMVKCPWCQHNMSTSCCAGYAAVVYLKEKVH</sequence>
<feature type="compositionally biased region" description="Low complexity" evidence="1">
    <location>
        <begin position="552"/>
        <end position="569"/>
    </location>
</feature>
<feature type="compositionally biased region" description="Basic and acidic residues" evidence="1">
    <location>
        <begin position="181"/>
        <end position="206"/>
    </location>
</feature>
<feature type="region of interest" description="Disordered" evidence="1">
    <location>
        <begin position="546"/>
        <end position="612"/>
    </location>
</feature>
<feature type="compositionally biased region" description="Basic and acidic residues" evidence="1">
    <location>
        <begin position="392"/>
        <end position="412"/>
    </location>
</feature>
<feature type="compositionally biased region" description="Polar residues" evidence="1">
    <location>
        <begin position="88"/>
        <end position="101"/>
    </location>
</feature>
<feature type="region of interest" description="Disordered" evidence="1">
    <location>
        <begin position="303"/>
        <end position="424"/>
    </location>
</feature>
<keyword evidence="3" id="KW-1185">Reference proteome</keyword>
<feature type="region of interest" description="Disordered" evidence="1">
    <location>
        <begin position="438"/>
        <end position="529"/>
    </location>
</feature>
<feature type="compositionally biased region" description="Low complexity" evidence="1">
    <location>
        <begin position="673"/>
        <end position="687"/>
    </location>
</feature>
<dbReference type="Proteomes" id="UP001172155">
    <property type="component" value="Unassembled WGS sequence"/>
</dbReference>
<feature type="compositionally biased region" description="Polar residues" evidence="1">
    <location>
        <begin position="688"/>
        <end position="705"/>
    </location>
</feature>
<feature type="region of interest" description="Disordered" evidence="1">
    <location>
        <begin position="968"/>
        <end position="1053"/>
    </location>
</feature>
<feature type="compositionally biased region" description="Low complexity" evidence="1">
    <location>
        <begin position="735"/>
        <end position="745"/>
    </location>
</feature>
<evidence type="ECO:0000313" key="2">
    <source>
        <dbReference type="EMBL" id="KAK0746214.1"/>
    </source>
</evidence>